<keyword evidence="1" id="KW-0472">Membrane</keyword>
<keyword evidence="4" id="KW-1185">Reference proteome</keyword>
<dbReference type="AlphaFoldDB" id="E4ZTI6"/>
<sequence>MSEMANTNIPDFYTSQRNLYCLAQANQPASLSRSIQIRSRRQICPNSSFARLALPVVFGYRGALRRSPFARQGEAICHRTCLAVVEEEGLWSANRRGTVWIRIETVEGPPDQVSEMASRCFAKNKLLVSHHEAPLSNMATREKQYKTRRWGLSLVTRVSSDAGPHTRALHSLFAIICFWSLTCSVVAAAVSNDRQPLLVQDDLVWTGASLLLDRRPPPIAPLLMPPVHDRDHVIETVYIPSKRSIATDAKRSTAEFELPKAFDTGLSNNFTSSCARFINRMRTNESFMSCHPFSLLLQTSSGFFDASKSVLRITQTLDATCGADATRCRTTLDGFARELVSPTACETDYDNNNPLVLQAYNGLVAYQPSYQASCLRDNQGNYCFANAVSNSSSPTDSYAYYLPIGQEMPGGSRPTCNSCLQQAMGVFSRYANNATQPVSKTYTTAAQQLSISCGSTFVNVTAAPLKAAAPTATASITPTMTLILMFVLYMFQ</sequence>
<dbReference type="eggNOG" id="ENOG502S3AD">
    <property type="taxonomic scope" value="Eukaryota"/>
</dbReference>
<keyword evidence="1" id="KW-1133">Transmembrane helix</keyword>
<organism evidence="4">
    <name type="scientific">Leptosphaeria maculans (strain JN3 / isolate v23.1.3 / race Av1-4-5-6-7-8)</name>
    <name type="common">Blackleg fungus</name>
    <name type="synonym">Phoma lingam</name>
    <dbReference type="NCBI Taxonomy" id="985895"/>
    <lineage>
        <taxon>Eukaryota</taxon>
        <taxon>Fungi</taxon>
        <taxon>Dikarya</taxon>
        <taxon>Ascomycota</taxon>
        <taxon>Pezizomycotina</taxon>
        <taxon>Dothideomycetes</taxon>
        <taxon>Pleosporomycetidae</taxon>
        <taxon>Pleosporales</taxon>
        <taxon>Pleosporineae</taxon>
        <taxon>Leptosphaeriaceae</taxon>
        <taxon>Plenodomus</taxon>
        <taxon>Plenodomus lingam/Leptosphaeria maculans species complex</taxon>
    </lineage>
</organism>
<dbReference type="InterPro" id="IPR056146">
    <property type="entry name" value="DUF7729"/>
</dbReference>
<dbReference type="PANTHER" id="PTHR39460:SF1">
    <property type="entry name" value="C6 TRANSCRIPTION FACTOR"/>
    <property type="match status" value="1"/>
</dbReference>
<feature type="domain" description="DUF7729" evidence="2">
    <location>
        <begin position="257"/>
        <end position="461"/>
    </location>
</feature>
<dbReference type="Proteomes" id="UP000002668">
    <property type="component" value="Genome"/>
</dbReference>
<dbReference type="PANTHER" id="PTHR39460">
    <property type="entry name" value="EXPRESSED PROTEIN"/>
    <property type="match status" value="1"/>
</dbReference>
<name>E4ZTI6_LEPMJ</name>
<evidence type="ECO:0000259" key="2">
    <source>
        <dbReference type="Pfam" id="PF24855"/>
    </source>
</evidence>
<dbReference type="OrthoDB" id="2564812at2759"/>
<dbReference type="HOGENOM" id="CLU_042319_3_0_1"/>
<keyword evidence="1" id="KW-0812">Transmembrane</keyword>
<proteinExistence type="predicted"/>
<reference evidence="4" key="1">
    <citation type="journal article" date="2011" name="Nat. Commun.">
        <title>Effector diversification within compartments of the Leptosphaeria maculans genome affected by Repeat-Induced Point mutations.</title>
        <authorList>
            <person name="Rouxel T."/>
            <person name="Grandaubert J."/>
            <person name="Hane J.K."/>
            <person name="Hoede C."/>
            <person name="van de Wouw A.P."/>
            <person name="Couloux A."/>
            <person name="Dominguez V."/>
            <person name="Anthouard V."/>
            <person name="Bally P."/>
            <person name="Bourras S."/>
            <person name="Cozijnsen A.J."/>
            <person name="Ciuffetti L.M."/>
            <person name="Degrave A."/>
            <person name="Dilmaghani A."/>
            <person name="Duret L."/>
            <person name="Fudal I."/>
            <person name="Goodwin S.B."/>
            <person name="Gout L."/>
            <person name="Glaser N."/>
            <person name="Linglin J."/>
            <person name="Kema G.H.J."/>
            <person name="Lapalu N."/>
            <person name="Lawrence C.B."/>
            <person name="May K."/>
            <person name="Meyer M."/>
            <person name="Ollivier B."/>
            <person name="Poulain J."/>
            <person name="Schoch C.L."/>
            <person name="Simon A."/>
            <person name="Spatafora J.W."/>
            <person name="Stachowiak A."/>
            <person name="Turgeon B.G."/>
            <person name="Tyler B.M."/>
            <person name="Vincent D."/>
            <person name="Weissenbach J."/>
            <person name="Amselem J."/>
            <person name="Quesneville H."/>
            <person name="Oliver R.P."/>
            <person name="Wincker P."/>
            <person name="Balesdent M.-H."/>
            <person name="Howlett B.J."/>
        </authorList>
    </citation>
    <scope>NUCLEOTIDE SEQUENCE [LARGE SCALE GENOMIC DNA]</scope>
    <source>
        <strain evidence="4">JN3 / isolate v23.1.3 / race Av1-4-5-6-7-8</strain>
    </source>
</reference>
<dbReference type="Pfam" id="PF24855">
    <property type="entry name" value="DUF7729"/>
    <property type="match status" value="1"/>
</dbReference>
<evidence type="ECO:0000313" key="3">
    <source>
        <dbReference type="EMBL" id="CBX94842.1"/>
    </source>
</evidence>
<dbReference type="EMBL" id="FP929125">
    <property type="protein sequence ID" value="CBX94842.1"/>
    <property type="molecule type" value="Genomic_DNA"/>
</dbReference>
<accession>E4ZTI6</accession>
<feature type="transmembrane region" description="Helical" evidence="1">
    <location>
        <begin position="472"/>
        <end position="491"/>
    </location>
</feature>
<gene>
    <name evidence="3" type="ORF">LEMA_P118450.1</name>
</gene>
<protein>
    <submittedName>
        <fullName evidence="3">Predicted protein</fullName>
    </submittedName>
</protein>
<dbReference type="VEuPathDB" id="FungiDB:LEMA_P118450.1"/>
<evidence type="ECO:0000256" key="1">
    <source>
        <dbReference type="SAM" id="Phobius"/>
    </source>
</evidence>
<evidence type="ECO:0000313" key="4">
    <source>
        <dbReference type="Proteomes" id="UP000002668"/>
    </source>
</evidence>
<dbReference type="InParanoid" id="E4ZTI6"/>